<evidence type="ECO:0000313" key="1">
    <source>
        <dbReference type="EMBL" id="CAE7360058.1"/>
    </source>
</evidence>
<reference evidence="1" key="1">
    <citation type="submission" date="2021-02" db="EMBL/GenBank/DDBJ databases">
        <authorList>
            <person name="Dougan E. K."/>
            <person name="Rhodes N."/>
            <person name="Thang M."/>
            <person name="Chan C."/>
        </authorList>
    </citation>
    <scope>NUCLEOTIDE SEQUENCE</scope>
</reference>
<evidence type="ECO:0000313" key="2">
    <source>
        <dbReference type="Proteomes" id="UP000604046"/>
    </source>
</evidence>
<proteinExistence type="predicted"/>
<dbReference type="Proteomes" id="UP000604046">
    <property type="component" value="Unassembled WGS sequence"/>
</dbReference>
<accession>A0A812PT31</accession>
<gene>
    <name evidence="1" type="ORF">SNAT2548_LOCUS19328</name>
</gene>
<comment type="caution">
    <text evidence="1">The sequence shown here is derived from an EMBL/GenBank/DDBJ whole genome shotgun (WGS) entry which is preliminary data.</text>
</comment>
<protein>
    <submittedName>
        <fullName evidence="1">Uncharacterized protein</fullName>
    </submittedName>
</protein>
<organism evidence="1 2">
    <name type="scientific">Symbiodinium natans</name>
    <dbReference type="NCBI Taxonomy" id="878477"/>
    <lineage>
        <taxon>Eukaryota</taxon>
        <taxon>Sar</taxon>
        <taxon>Alveolata</taxon>
        <taxon>Dinophyceae</taxon>
        <taxon>Suessiales</taxon>
        <taxon>Symbiodiniaceae</taxon>
        <taxon>Symbiodinium</taxon>
    </lineage>
</organism>
<name>A0A812PT31_9DINO</name>
<keyword evidence="2" id="KW-1185">Reference proteome</keyword>
<dbReference type="EMBL" id="CAJNDS010002173">
    <property type="protein sequence ID" value="CAE7360058.1"/>
    <property type="molecule type" value="Genomic_DNA"/>
</dbReference>
<sequence>MPSGPRSASHFQDPGGICGPMRGDCCPALEVAKPARASKYCRVKSRSQAKCRKQALLAGVRACRASPRALKSGALHSLQDDGELFRGPGGLMLAMPGVAQVSRRKHDRARHAHFLSPERSCAWKSQSWIASLAKSGWFAAWSFGSLSFTKSSG</sequence>
<dbReference type="AlphaFoldDB" id="A0A812PT31"/>